<proteinExistence type="predicted"/>
<evidence type="ECO:0000256" key="1">
    <source>
        <dbReference type="SAM" id="Phobius"/>
    </source>
</evidence>
<gene>
    <name evidence="2" type="ORF">DWB78_11190</name>
    <name evidence="3" type="ORF">SAMN05216278_0346</name>
</gene>
<dbReference type="Proteomes" id="UP000199289">
    <property type="component" value="Unassembled WGS sequence"/>
</dbReference>
<dbReference type="EMBL" id="FNKQ01000001">
    <property type="protein sequence ID" value="SDQ09088.1"/>
    <property type="molecule type" value="Genomic_DNA"/>
</dbReference>
<protein>
    <recommendedName>
        <fullName evidence="6">DUF3054 domain-containing protein</fullName>
    </recommendedName>
</protein>
<evidence type="ECO:0008006" key="6">
    <source>
        <dbReference type="Google" id="ProtNLM"/>
    </source>
</evidence>
<feature type="transmembrane region" description="Helical" evidence="1">
    <location>
        <begin position="52"/>
        <end position="72"/>
    </location>
</feature>
<evidence type="ECO:0000313" key="5">
    <source>
        <dbReference type="Proteomes" id="UP000255421"/>
    </source>
</evidence>
<dbReference type="RefSeq" id="WP_092531989.1">
    <property type="nucleotide sequence ID" value="NZ_FNKQ01000001.1"/>
</dbReference>
<evidence type="ECO:0000313" key="4">
    <source>
        <dbReference type="Proteomes" id="UP000199289"/>
    </source>
</evidence>
<keyword evidence="1" id="KW-1133">Transmembrane helix</keyword>
<dbReference type="EMBL" id="QQST01000001">
    <property type="protein sequence ID" value="RDI72229.1"/>
    <property type="molecule type" value="Genomic_DNA"/>
</dbReference>
<feature type="transmembrane region" description="Helical" evidence="1">
    <location>
        <begin position="119"/>
        <end position="141"/>
    </location>
</feature>
<feature type="transmembrane region" description="Helical" evidence="1">
    <location>
        <begin position="21"/>
        <end position="46"/>
    </location>
</feature>
<keyword evidence="5" id="KW-1185">Reference proteome</keyword>
<reference evidence="4" key="2">
    <citation type="submission" date="2016-10" db="EMBL/GenBank/DDBJ databases">
        <authorList>
            <person name="Varghese N."/>
            <person name="Submissions S."/>
        </authorList>
    </citation>
    <scope>NUCLEOTIDE SEQUENCE [LARGE SCALE GENOMIC DNA]</scope>
    <source>
        <strain evidence="4">CGMCC 1.12397</strain>
    </source>
</reference>
<keyword evidence="1" id="KW-0472">Membrane</keyword>
<dbReference type="AlphaFoldDB" id="A0A1H0Y1R4"/>
<evidence type="ECO:0000313" key="2">
    <source>
        <dbReference type="EMBL" id="RDI72229.1"/>
    </source>
</evidence>
<reference evidence="2 5" key="3">
    <citation type="submission" date="2018-07" db="EMBL/GenBank/DDBJ databases">
        <title>Genome sequence of extremly halophilic archaeon Halopelagius longus strain BC12-B1.</title>
        <authorList>
            <person name="Zhang X."/>
        </authorList>
    </citation>
    <scope>NUCLEOTIDE SEQUENCE [LARGE SCALE GENOMIC DNA]</scope>
    <source>
        <strain evidence="2 5">BC12-B1</strain>
    </source>
</reference>
<evidence type="ECO:0000313" key="3">
    <source>
        <dbReference type="EMBL" id="SDQ09088.1"/>
    </source>
</evidence>
<feature type="transmembrane region" description="Helical" evidence="1">
    <location>
        <begin position="79"/>
        <end position="99"/>
    </location>
</feature>
<name>A0A1H0Y1R4_9EURY</name>
<accession>A0A1H0Y1R4</accession>
<reference evidence="3" key="1">
    <citation type="submission" date="2016-10" db="EMBL/GenBank/DDBJ databases">
        <authorList>
            <person name="de Groot N.N."/>
        </authorList>
    </citation>
    <scope>NUCLEOTIDE SEQUENCE [LARGE SCALE GENOMIC DNA]</scope>
    <source>
        <strain evidence="3">CGMCC 1.12397</strain>
    </source>
</reference>
<sequence>MGTLRSPVSVSASGRWSAYAGLYTFAFATATALLLDQILSLFAAIVGIPTELWAATFATPTLVVGPVVWWVVVERRESYAYRFGGAFGLLTALLTGLVWTLRFVSVWGVEMVTVGYVPLLVAVLFGVAAVAGTLAGVPLMYARRRSNAGPPDESDP</sequence>
<keyword evidence="1" id="KW-0812">Transmembrane</keyword>
<dbReference type="Proteomes" id="UP000255421">
    <property type="component" value="Unassembled WGS sequence"/>
</dbReference>
<organism evidence="3 4">
    <name type="scientific">Halopelagius longus</name>
    <dbReference type="NCBI Taxonomy" id="1236180"/>
    <lineage>
        <taxon>Archaea</taxon>
        <taxon>Methanobacteriati</taxon>
        <taxon>Methanobacteriota</taxon>
        <taxon>Stenosarchaea group</taxon>
        <taxon>Halobacteria</taxon>
        <taxon>Halobacteriales</taxon>
        <taxon>Haloferacaceae</taxon>
    </lineage>
</organism>